<gene>
    <name evidence="4" type="primary">LOC110803954</name>
</gene>
<proteinExistence type="predicted"/>
<feature type="coiled-coil region" evidence="1">
    <location>
        <begin position="65"/>
        <end position="92"/>
    </location>
</feature>
<dbReference type="KEGG" id="soe:110803954"/>
<protein>
    <submittedName>
        <fullName evidence="4">Uncharacterized protein</fullName>
    </submittedName>
</protein>
<evidence type="ECO:0000313" key="4">
    <source>
        <dbReference type="RefSeq" id="XP_021865198.2"/>
    </source>
</evidence>
<dbReference type="GeneID" id="110803954"/>
<accession>A0A9R0JBX8</accession>
<keyword evidence="3" id="KW-1185">Reference proteome</keyword>
<feature type="compositionally biased region" description="Basic and acidic residues" evidence="2">
    <location>
        <begin position="220"/>
        <end position="243"/>
    </location>
</feature>
<dbReference type="AlphaFoldDB" id="A0A9R0JBX8"/>
<sequence>MDEFVGIIQAVGDNLSKLSDSLKKAQEFFPGNELVSKVEAFLSKMAKEPSLSQDEWSDDFIKALLEKEKELLDAINLEKKKAEKDKQRYEYDIKNAFDLGLSPSPMVDDDQLKGEKAGTSTSTPNFSLEEIDESLASSMLNLKQRREEEKKENEIAKAKKIAQAESEVREPASEEPKTTMEQIVVQAEENVNLAAATVEPELHVSEMMPATSVIQEEPAPEVRNKEDLAPQVIEKKVTPEGVEKQPATNETNENAEPLVVQNKVAPQMVEEPAEPHTPTQSQVQQAEEDEQSVGARQSSLSSPTTPFNKVSISTLISRTKTDLKLDENFEDKGG</sequence>
<dbReference type="Proteomes" id="UP000813463">
    <property type="component" value="Chromosome 6"/>
</dbReference>
<organism evidence="3 4">
    <name type="scientific">Spinacia oleracea</name>
    <name type="common">Spinach</name>
    <dbReference type="NCBI Taxonomy" id="3562"/>
    <lineage>
        <taxon>Eukaryota</taxon>
        <taxon>Viridiplantae</taxon>
        <taxon>Streptophyta</taxon>
        <taxon>Embryophyta</taxon>
        <taxon>Tracheophyta</taxon>
        <taxon>Spermatophyta</taxon>
        <taxon>Magnoliopsida</taxon>
        <taxon>eudicotyledons</taxon>
        <taxon>Gunneridae</taxon>
        <taxon>Pentapetalae</taxon>
        <taxon>Caryophyllales</taxon>
        <taxon>Chenopodiaceae</taxon>
        <taxon>Chenopodioideae</taxon>
        <taxon>Anserineae</taxon>
        <taxon>Spinacia</taxon>
    </lineage>
</organism>
<evidence type="ECO:0000313" key="3">
    <source>
        <dbReference type="Proteomes" id="UP000813463"/>
    </source>
</evidence>
<feature type="compositionally biased region" description="Polar residues" evidence="2">
    <location>
        <begin position="294"/>
        <end position="309"/>
    </location>
</feature>
<feature type="region of interest" description="Disordered" evidence="2">
    <location>
        <begin position="100"/>
        <end position="127"/>
    </location>
</feature>
<feature type="compositionally biased region" description="Basic and acidic residues" evidence="2">
    <location>
        <begin position="144"/>
        <end position="157"/>
    </location>
</feature>
<dbReference type="RefSeq" id="XP_021865198.2">
    <property type="nucleotide sequence ID" value="XM_022009506.2"/>
</dbReference>
<feature type="region of interest" description="Disordered" evidence="2">
    <location>
        <begin position="139"/>
        <end position="179"/>
    </location>
</feature>
<evidence type="ECO:0000256" key="2">
    <source>
        <dbReference type="SAM" id="MobiDB-lite"/>
    </source>
</evidence>
<reference evidence="3" key="1">
    <citation type="journal article" date="2021" name="Nat. Commun.">
        <title>Genomic analyses provide insights into spinach domestication and the genetic basis of agronomic traits.</title>
        <authorList>
            <person name="Cai X."/>
            <person name="Sun X."/>
            <person name="Xu C."/>
            <person name="Sun H."/>
            <person name="Wang X."/>
            <person name="Ge C."/>
            <person name="Zhang Z."/>
            <person name="Wang Q."/>
            <person name="Fei Z."/>
            <person name="Jiao C."/>
            <person name="Wang Q."/>
        </authorList>
    </citation>
    <scope>NUCLEOTIDE SEQUENCE [LARGE SCALE GENOMIC DNA]</scope>
    <source>
        <strain evidence="3">cv. Varoflay</strain>
    </source>
</reference>
<keyword evidence="1" id="KW-0175">Coiled coil</keyword>
<feature type="compositionally biased region" description="Basic and acidic residues" evidence="2">
    <location>
        <begin position="166"/>
        <end position="178"/>
    </location>
</feature>
<reference evidence="4" key="2">
    <citation type="submission" date="2025-08" db="UniProtKB">
        <authorList>
            <consortium name="RefSeq"/>
        </authorList>
    </citation>
    <scope>IDENTIFICATION</scope>
    <source>
        <tissue evidence="4">Leaf</tissue>
    </source>
</reference>
<evidence type="ECO:0000256" key="1">
    <source>
        <dbReference type="SAM" id="Coils"/>
    </source>
</evidence>
<feature type="region of interest" description="Disordered" evidence="2">
    <location>
        <begin position="212"/>
        <end position="309"/>
    </location>
</feature>
<name>A0A9R0JBX8_SPIOL</name>